<dbReference type="InterPro" id="IPR036779">
    <property type="entry name" value="LysM_dom_sf"/>
</dbReference>
<dbReference type="SMART" id="SM00257">
    <property type="entry name" value="LysM"/>
    <property type="match status" value="1"/>
</dbReference>
<feature type="domain" description="LysM" evidence="3">
    <location>
        <begin position="420"/>
        <end position="467"/>
    </location>
</feature>
<dbReference type="InterPro" id="IPR018392">
    <property type="entry name" value="LysM"/>
</dbReference>
<comment type="caution">
    <text evidence="4">The sequence shown here is derived from an EMBL/GenBank/DDBJ whole genome shotgun (WGS) entry which is preliminary data.</text>
</comment>
<evidence type="ECO:0000259" key="3">
    <source>
        <dbReference type="PROSITE" id="PS51782"/>
    </source>
</evidence>
<reference evidence="4 5" key="1">
    <citation type="submission" date="2018-05" db="EMBL/GenBank/DDBJ databases">
        <authorList>
            <person name="Goeker M."/>
            <person name="Huntemann M."/>
            <person name="Clum A."/>
            <person name="Pillay M."/>
            <person name="Palaniappan K."/>
            <person name="Varghese N."/>
            <person name="Mikhailova N."/>
            <person name="Stamatis D."/>
            <person name="Reddy T."/>
            <person name="Daum C."/>
            <person name="Shapiro N."/>
            <person name="Ivanova N."/>
            <person name="Kyrpides N."/>
            <person name="Woyke T."/>
        </authorList>
    </citation>
    <scope>NUCLEOTIDE SEQUENCE [LARGE SCALE GENOMIC DNA]</scope>
    <source>
        <strain evidence="4 5">DSM 26524</strain>
    </source>
</reference>
<dbReference type="SUPFAM" id="SSF54106">
    <property type="entry name" value="LysM domain"/>
    <property type="match status" value="1"/>
</dbReference>
<accession>A0AB73SXC5</accession>
<dbReference type="CDD" id="cd00118">
    <property type="entry name" value="LysM"/>
    <property type="match status" value="1"/>
</dbReference>
<evidence type="ECO:0000256" key="2">
    <source>
        <dbReference type="SAM" id="Phobius"/>
    </source>
</evidence>
<dbReference type="Pfam" id="PF01476">
    <property type="entry name" value="LysM"/>
    <property type="match status" value="1"/>
</dbReference>
<feature type="compositionally biased region" description="Basic and acidic residues" evidence="1">
    <location>
        <begin position="368"/>
        <end position="378"/>
    </location>
</feature>
<evidence type="ECO:0000256" key="1">
    <source>
        <dbReference type="SAM" id="MobiDB-lite"/>
    </source>
</evidence>
<feature type="compositionally biased region" description="Basic and acidic residues" evidence="1">
    <location>
        <begin position="304"/>
        <end position="318"/>
    </location>
</feature>
<keyword evidence="5" id="KW-1185">Reference proteome</keyword>
<evidence type="ECO:0000313" key="4">
    <source>
        <dbReference type="EMBL" id="PWJ71759.1"/>
    </source>
</evidence>
<feature type="region of interest" description="Disordered" evidence="1">
    <location>
        <begin position="299"/>
        <end position="411"/>
    </location>
</feature>
<sequence>MNNVTYSGNSQEREEETFTLPKNIRQIGEGGKNKKIYLEDYAVTYMLQLAKDKTEKKGALLLGEKEQKENVWYFFVNSVLELSDIRFEEEDWKEIKEQAAQFFCGREILGWFLYVPEDDPISGDEVSCIHLNQFGENDKLLIISSQEETDLELYLTEAGNLAMQPGYYIYYEKNEQMQDYMVSRNEGHSIEKEIVVTDKAIQNFRKIAEEKRESVPNVGFTRFLYGACTFLIMTVLVLGVTTINNYDKMKNLEVALDTLKGENDLQQASGKVKTETENISLAGIEDKTVKKGDDLAEVLNGGDVKADGKNADKSEQKITEVSTEQAESSDTAKSNETQKSGENDAEASQSSEKTAEEPKQKSGTNAETESKGAKEQTETSKTNGGNKEATADAQSSSDGKKDDEVLPAMAGLEDQNANRASYTVKNGDTLANICKMYYGNLQKLEEICSINNIEDENKILPGQKIYLP</sequence>
<dbReference type="PROSITE" id="PS51782">
    <property type="entry name" value="LYSM"/>
    <property type="match status" value="1"/>
</dbReference>
<dbReference type="Gene3D" id="3.10.350.10">
    <property type="entry name" value="LysM domain"/>
    <property type="match status" value="1"/>
</dbReference>
<dbReference type="Proteomes" id="UP000245412">
    <property type="component" value="Unassembled WGS sequence"/>
</dbReference>
<keyword evidence="2" id="KW-0472">Membrane</keyword>
<keyword evidence="2" id="KW-0812">Transmembrane</keyword>
<organism evidence="4 5">
    <name type="scientific">Murimonas intestini</name>
    <dbReference type="NCBI Taxonomy" id="1337051"/>
    <lineage>
        <taxon>Bacteria</taxon>
        <taxon>Bacillati</taxon>
        <taxon>Bacillota</taxon>
        <taxon>Clostridia</taxon>
        <taxon>Lachnospirales</taxon>
        <taxon>Lachnospiraceae</taxon>
        <taxon>Murimonas</taxon>
    </lineage>
</organism>
<protein>
    <submittedName>
        <fullName evidence="4">LysM domain-containing protein</fullName>
    </submittedName>
</protein>
<dbReference type="RefSeq" id="WP_109748858.1">
    <property type="nucleotide sequence ID" value="NZ_JANKBI010000032.1"/>
</dbReference>
<feature type="compositionally biased region" description="Polar residues" evidence="1">
    <location>
        <begin position="319"/>
        <end position="352"/>
    </location>
</feature>
<evidence type="ECO:0000313" key="5">
    <source>
        <dbReference type="Proteomes" id="UP000245412"/>
    </source>
</evidence>
<dbReference type="AlphaFoldDB" id="A0AB73SXC5"/>
<proteinExistence type="predicted"/>
<name>A0AB73SXC5_9FIRM</name>
<gene>
    <name evidence="4" type="ORF">C7383_1286</name>
</gene>
<feature type="transmembrane region" description="Helical" evidence="2">
    <location>
        <begin position="223"/>
        <end position="243"/>
    </location>
</feature>
<keyword evidence="2" id="KW-1133">Transmembrane helix</keyword>
<dbReference type="EMBL" id="QGGY01000028">
    <property type="protein sequence ID" value="PWJ71759.1"/>
    <property type="molecule type" value="Genomic_DNA"/>
</dbReference>